<dbReference type="Proteomes" id="UP000281553">
    <property type="component" value="Unassembled WGS sequence"/>
</dbReference>
<evidence type="ECO:0000313" key="2">
    <source>
        <dbReference type="Proteomes" id="UP000281553"/>
    </source>
</evidence>
<dbReference type="EMBL" id="UYRU01055942">
    <property type="protein sequence ID" value="VDN13245.1"/>
    <property type="molecule type" value="Genomic_DNA"/>
</dbReference>
<gene>
    <name evidence="1" type="ORF">DILT_LOCUS9076</name>
</gene>
<sequence>MRPHVSYHATWRLGDIDGLHAHAVGSLSFIDLLPNAVITPKHVPLRTKFAFTDYQPTQPLSKVVRVKEVRKNLLTGPGAAFEGDVGRLLGAEAVQLGDAPEPALSSL</sequence>
<protein>
    <submittedName>
        <fullName evidence="1">Uncharacterized protein</fullName>
    </submittedName>
</protein>
<accession>A0A3P7L6Y3</accession>
<evidence type="ECO:0000313" key="1">
    <source>
        <dbReference type="EMBL" id="VDN13245.1"/>
    </source>
</evidence>
<reference evidence="1 2" key="1">
    <citation type="submission" date="2018-11" db="EMBL/GenBank/DDBJ databases">
        <authorList>
            <consortium name="Pathogen Informatics"/>
        </authorList>
    </citation>
    <scope>NUCLEOTIDE SEQUENCE [LARGE SCALE GENOMIC DNA]</scope>
</reference>
<name>A0A3P7L6Y3_DIBLA</name>
<organism evidence="1 2">
    <name type="scientific">Dibothriocephalus latus</name>
    <name type="common">Fish tapeworm</name>
    <name type="synonym">Diphyllobothrium latum</name>
    <dbReference type="NCBI Taxonomy" id="60516"/>
    <lineage>
        <taxon>Eukaryota</taxon>
        <taxon>Metazoa</taxon>
        <taxon>Spiralia</taxon>
        <taxon>Lophotrochozoa</taxon>
        <taxon>Platyhelminthes</taxon>
        <taxon>Cestoda</taxon>
        <taxon>Eucestoda</taxon>
        <taxon>Diphyllobothriidea</taxon>
        <taxon>Diphyllobothriidae</taxon>
        <taxon>Dibothriocephalus</taxon>
    </lineage>
</organism>
<proteinExistence type="predicted"/>
<keyword evidence="2" id="KW-1185">Reference proteome</keyword>
<dbReference type="AlphaFoldDB" id="A0A3P7L6Y3"/>